<dbReference type="InterPro" id="IPR001851">
    <property type="entry name" value="ABC_transp_permease"/>
</dbReference>
<feature type="transmembrane region" description="Helical" evidence="9">
    <location>
        <begin position="405"/>
        <end position="422"/>
    </location>
</feature>
<dbReference type="PANTHER" id="PTHR11795">
    <property type="entry name" value="BRANCHED-CHAIN AMINO ACID TRANSPORT SYSTEM PERMEASE PROTEIN LIVH"/>
    <property type="match status" value="1"/>
</dbReference>
<protein>
    <submittedName>
        <fullName evidence="11">Urea ABC transporter permease subunit UrtB</fullName>
    </submittedName>
</protein>
<keyword evidence="10" id="KW-0732">Signal</keyword>
<evidence type="ECO:0000256" key="1">
    <source>
        <dbReference type="ARBA" id="ARBA00004651"/>
    </source>
</evidence>
<feature type="transmembrane region" description="Helical" evidence="9">
    <location>
        <begin position="520"/>
        <end position="538"/>
    </location>
</feature>
<keyword evidence="4 9" id="KW-0812">Transmembrane</keyword>
<proteinExistence type="inferred from homology"/>
<feature type="signal peptide" evidence="10">
    <location>
        <begin position="1"/>
        <end position="30"/>
    </location>
</feature>
<keyword evidence="7 9" id="KW-0472">Membrane</keyword>
<accession>A0ABY4DZG1</accession>
<evidence type="ECO:0000256" key="2">
    <source>
        <dbReference type="ARBA" id="ARBA00022448"/>
    </source>
</evidence>
<evidence type="ECO:0000256" key="10">
    <source>
        <dbReference type="SAM" id="SignalP"/>
    </source>
</evidence>
<name>A0ABY4DZG1_9NEIS</name>
<dbReference type="InterPro" id="IPR052157">
    <property type="entry name" value="BCAA_transport_permease"/>
</dbReference>
<feature type="transmembrane region" description="Helical" evidence="9">
    <location>
        <begin position="321"/>
        <end position="341"/>
    </location>
</feature>
<keyword evidence="2" id="KW-0813">Transport</keyword>
<dbReference type="EMBL" id="CP091508">
    <property type="protein sequence ID" value="UOO82086.1"/>
    <property type="molecule type" value="Genomic_DNA"/>
</dbReference>
<dbReference type="Pfam" id="PF02653">
    <property type="entry name" value="BPD_transp_2"/>
    <property type="match status" value="1"/>
</dbReference>
<keyword evidence="3" id="KW-1003">Cell membrane</keyword>
<feature type="chain" id="PRO_5046014461" evidence="10">
    <location>
        <begin position="31"/>
        <end position="554"/>
    </location>
</feature>
<feature type="transmembrane region" description="Helical" evidence="9">
    <location>
        <begin position="268"/>
        <end position="293"/>
    </location>
</feature>
<evidence type="ECO:0000256" key="3">
    <source>
        <dbReference type="ARBA" id="ARBA00022475"/>
    </source>
</evidence>
<gene>
    <name evidence="11" type="primary">urtB</name>
    <name evidence="11" type="ORF">LVJ83_00985</name>
</gene>
<dbReference type="CDD" id="cd06582">
    <property type="entry name" value="TM_PBP1_LivH_like"/>
    <property type="match status" value="1"/>
</dbReference>
<dbReference type="Proteomes" id="UP000829817">
    <property type="component" value="Chromosome"/>
</dbReference>
<dbReference type="RefSeq" id="WP_244785436.1">
    <property type="nucleotide sequence ID" value="NZ_CP091508.1"/>
</dbReference>
<feature type="transmembrane region" description="Helical" evidence="9">
    <location>
        <begin position="353"/>
        <end position="371"/>
    </location>
</feature>
<keyword evidence="12" id="KW-1185">Reference proteome</keyword>
<dbReference type="InterPro" id="IPR017779">
    <property type="entry name" value="ABC_UrtB_bac"/>
</dbReference>
<dbReference type="NCBIfam" id="TIGR03409">
    <property type="entry name" value="urea_trans_UrtB"/>
    <property type="match status" value="1"/>
</dbReference>
<comment type="subcellular location">
    <subcellularLocation>
        <location evidence="1">Cell membrane</location>
        <topology evidence="1">Multi-pass membrane protein</topology>
    </subcellularLocation>
</comment>
<evidence type="ECO:0000256" key="6">
    <source>
        <dbReference type="ARBA" id="ARBA00022989"/>
    </source>
</evidence>
<evidence type="ECO:0000256" key="8">
    <source>
        <dbReference type="ARBA" id="ARBA00037998"/>
    </source>
</evidence>
<reference evidence="11 12" key="1">
    <citation type="journal article" date="2022" name="Res Sq">
        <title>Evolution of multicellular longitudinally dividing oral cavity symbionts (Neisseriaceae).</title>
        <authorList>
            <person name="Nyongesa S."/>
            <person name="Weber P."/>
            <person name="Bernet E."/>
            <person name="Pullido F."/>
            <person name="Nieckarz M."/>
            <person name="Delaby M."/>
            <person name="Nieves C."/>
            <person name="Viehboeck T."/>
            <person name="Krause N."/>
            <person name="Rivera-Millot A."/>
            <person name="Nakamura A."/>
            <person name="Vischer N."/>
            <person name="VanNieuwenhze M."/>
            <person name="Brun Y."/>
            <person name="Cava F."/>
            <person name="Bulgheresi S."/>
            <person name="Veyrier F."/>
        </authorList>
    </citation>
    <scope>NUCLEOTIDE SEQUENCE [LARGE SCALE GENOMIC DNA]</scope>
    <source>
        <strain evidence="11 12">CCUG 63373m</strain>
    </source>
</reference>
<evidence type="ECO:0000313" key="11">
    <source>
        <dbReference type="EMBL" id="UOO82086.1"/>
    </source>
</evidence>
<evidence type="ECO:0000256" key="4">
    <source>
        <dbReference type="ARBA" id="ARBA00022692"/>
    </source>
</evidence>
<sequence>MKSLFRLNKLPGLGALALALALSLSPPALADETASAPVAAASAADTASAAPVGFQTALQGLASNNFNTKQAAVEAIAASGHAQALDTLAALADGRLFAEGPTFYIKAADSEQFAPIDAPDAAADKPAAAKRITTNNKIRLWIRTYVAENALLSNDAEARKAAMTQMLQKNDASALAQVQAALPKENNQSVRELMQTYIARADLQGGDHSRHAAAIAVLGKNALPENLSLLQNYVQTASTPELKAQAEKAISSIETKQTLMKGAENVSFGLSLGSILVLTAIGLAITFGVMGVINMAHGELMMIGAYCAYVVQLLMPNHIGWSIAVAIPVAFAVSGFVGVLIERFVVRYLYGRPLETLLATFGISLILQQLVRSVFSPLNRMVQTPEWMSGAWQIMPGLSVTWNRVYIFIFCLLCFFALLAVMKRTRLGLEVRAVSQNRHMARAMGINDRKVDMMTFGLGSGVAGVAGVALSQLTNVGPNLGQQYIVDSFMVVVVGGVGNLWGTLVSGLGLGLLNKFMEPWLGAVLAKAIVLVLIILFIQKFPRGLFPQKGRAVE</sequence>
<feature type="transmembrane region" description="Helical" evidence="9">
    <location>
        <begin position="490"/>
        <end position="513"/>
    </location>
</feature>
<evidence type="ECO:0000256" key="7">
    <source>
        <dbReference type="ARBA" id="ARBA00023136"/>
    </source>
</evidence>
<evidence type="ECO:0000256" key="9">
    <source>
        <dbReference type="SAM" id="Phobius"/>
    </source>
</evidence>
<keyword evidence="5" id="KW-0029">Amino-acid transport</keyword>
<comment type="similarity">
    <text evidence="8">Belongs to the binding-protein-dependent transport system permease family. LivHM subfamily.</text>
</comment>
<organism evidence="11 12">
    <name type="scientific">Uruburuella testudinis</name>
    <dbReference type="NCBI Taxonomy" id="1282863"/>
    <lineage>
        <taxon>Bacteria</taxon>
        <taxon>Pseudomonadati</taxon>
        <taxon>Pseudomonadota</taxon>
        <taxon>Betaproteobacteria</taxon>
        <taxon>Neisseriales</taxon>
        <taxon>Neisseriaceae</taxon>
        <taxon>Uruburuella</taxon>
    </lineage>
</organism>
<evidence type="ECO:0000256" key="5">
    <source>
        <dbReference type="ARBA" id="ARBA00022970"/>
    </source>
</evidence>
<dbReference type="PANTHER" id="PTHR11795:SF447">
    <property type="entry name" value="ABC TRANSPORTER PERMEASE PROTEIN"/>
    <property type="match status" value="1"/>
</dbReference>
<keyword evidence="6 9" id="KW-1133">Transmembrane helix</keyword>
<evidence type="ECO:0000313" key="12">
    <source>
        <dbReference type="Proteomes" id="UP000829817"/>
    </source>
</evidence>
<feature type="transmembrane region" description="Helical" evidence="9">
    <location>
        <begin position="451"/>
        <end position="470"/>
    </location>
</feature>